<evidence type="ECO:0000256" key="1">
    <source>
        <dbReference type="SAM" id="Phobius"/>
    </source>
</evidence>
<dbReference type="EMBL" id="JBEPFB010000023">
    <property type="protein sequence ID" value="MER7378284.1"/>
    <property type="molecule type" value="Genomic_DNA"/>
</dbReference>
<keyword evidence="1" id="KW-1133">Transmembrane helix</keyword>
<evidence type="ECO:0000313" key="2">
    <source>
        <dbReference type="EMBL" id="MER7378284.1"/>
    </source>
</evidence>
<feature type="transmembrane region" description="Helical" evidence="1">
    <location>
        <begin position="16"/>
        <end position="35"/>
    </location>
</feature>
<reference evidence="2 3" key="1">
    <citation type="submission" date="2024-06" db="EMBL/GenBank/DDBJ databases">
        <title>The Natural Products Discovery Center: Release of the First 8490 Sequenced Strains for Exploring Actinobacteria Biosynthetic Diversity.</title>
        <authorList>
            <person name="Kalkreuter E."/>
            <person name="Kautsar S.A."/>
            <person name="Yang D."/>
            <person name="Bader C.D."/>
            <person name="Teijaro C.N."/>
            <person name="Fluegel L."/>
            <person name="Davis C.M."/>
            <person name="Simpson J.R."/>
            <person name="Lauterbach L."/>
            <person name="Steele A.D."/>
            <person name="Gui C."/>
            <person name="Meng S."/>
            <person name="Li G."/>
            <person name="Viehrig K."/>
            <person name="Ye F."/>
            <person name="Su P."/>
            <person name="Kiefer A.F."/>
            <person name="Nichols A."/>
            <person name="Cepeda A.J."/>
            <person name="Yan W."/>
            <person name="Fan B."/>
            <person name="Jiang Y."/>
            <person name="Adhikari A."/>
            <person name="Zheng C.-J."/>
            <person name="Schuster L."/>
            <person name="Cowan T.M."/>
            <person name="Smanski M.J."/>
            <person name="Chevrette M.G."/>
            <person name="De Carvalho L.P.S."/>
            <person name="Shen B."/>
        </authorList>
    </citation>
    <scope>NUCLEOTIDE SEQUENCE [LARGE SCALE GENOMIC DNA]</scope>
    <source>
        <strain evidence="2 3">NPDC000155</strain>
    </source>
</reference>
<feature type="transmembrane region" description="Helical" evidence="1">
    <location>
        <begin position="99"/>
        <end position="119"/>
    </location>
</feature>
<organism evidence="2 3">
    <name type="scientific">Streptomyces lanatus</name>
    <dbReference type="NCBI Taxonomy" id="66900"/>
    <lineage>
        <taxon>Bacteria</taxon>
        <taxon>Bacillati</taxon>
        <taxon>Actinomycetota</taxon>
        <taxon>Actinomycetes</taxon>
        <taxon>Kitasatosporales</taxon>
        <taxon>Streptomycetaceae</taxon>
        <taxon>Streptomyces</taxon>
    </lineage>
</organism>
<comment type="caution">
    <text evidence="2">The sequence shown here is derived from an EMBL/GenBank/DDBJ whole genome shotgun (WGS) entry which is preliminary data.</text>
</comment>
<feature type="transmembrane region" description="Helical" evidence="1">
    <location>
        <begin position="72"/>
        <end position="93"/>
    </location>
</feature>
<keyword evidence="1" id="KW-0472">Membrane</keyword>
<name>A0ABV1Y355_9ACTN</name>
<evidence type="ECO:0000313" key="3">
    <source>
        <dbReference type="Proteomes" id="UP001486207"/>
    </source>
</evidence>
<dbReference type="Proteomes" id="UP001486207">
    <property type="component" value="Unassembled WGS sequence"/>
</dbReference>
<sequence length="159" mass="16266">MRANLDRADWREAGSVTGSFVTTGLVAGAVVWFAARRTRQNPAARGGAVDGPRMDIPEGRRLVWFSRTSNPWLHLIAAVTGLVALAAGAAAVGGLADPLQALALIAPLTLGSLLVLGCASVQAQVSHSACPPDAGLSRTSNRLASTSAPRCRWAAGATG</sequence>
<keyword evidence="1" id="KW-0812">Transmembrane</keyword>
<proteinExistence type="predicted"/>
<dbReference type="RefSeq" id="WP_190075021.1">
    <property type="nucleotide sequence ID" value="NZ_BNBM01000022.1"/>
</dbReference>
<gene>
    <name evidence="2" type="ORF">ABT384_37280</name>
</gene>
<protein>
    <recommendedName>
        <fullName evidence="4">Integral membrane protein</fullName>
    </recommendedName>
</protein>
<accession>A0ABV1Y355</accession>
<evidence type="ECO:0008006" key="4">
    <source>
        <dbReference type="Google" id="ProtNLM"/>
    </source>
</evidence>
<keyword evidence="3" id="KW-1185">Reference proteome</keyword>